<dbReference type="InterPro" id="IPR010869">
    <property type="entry name" value="DUF1501"/>
</dbReference>
<dbReference type="AlphaFoldDB" id="A0A1P8WQ56"/>
<dbReference type="EMBL" id="CP017641">
    <property type="protein sequence ID" value="APZ96193.1"/>
    <property type="molecule type" value="Genomic_DNA"/>
</dbReference>
<evidence type="ECO:0000313" key="1">
    <source>
        <dbReference type="EMBL" id="APZ96193.1"/>
    </source>
</evidence>
<evidence type="ECO:0008006" key="3">
    <source>
        <dbReference type="Google" id="ProtNLM"/>
    </source>
</evidence>
<dbReference type="InterPro" id="IPR017850">
    <property type="entry name" value="Alkaline_phosphatase_core_sf"/>
</dbReference>
<dbReference type="KEGG" id="fmr:Fuma_05861"/>
<dbReference type="Pfam" id="PF07394">
    <property type="entry name" value="DUF1501"/>
    <property type="match status" value="1"/>
</dbReference>
<dbReference type="STRING" id="1891926.Fuma_05861"/>
<dbReference type="PROSITE" id="PS51318">
    <property type="entry name" value="TAT"/>
    <property type="match status" value="1"/>
</dbReference>
<dbReference type="SUPFAM" id="SSF53649">
    <property type="entry name" value="Alkaline phosphatase-like"/>
    <property type="match status" value="1"/>
</dbReference>
<dbReference type="PANTHER" id="PTHR43737">
    <property type="entry name" value="BLL7424 PROTEIN"/>
    <property type="match status" value="1"/>
</dbReference>
<evidence type="ECO:0000313" key="2">
    <source>
        <dbReference type="Proteomes" id="UP000187735"/>
    </source>
</evidence>
<dbReference type="InterPro" id="IPR006311">
    <property type="entry name" value="TAT_signal"/>
</dbReference>
<dbReference type="PANTHER" id="PTHR43737:SF1">
    <property type="entry name" value="DUF1501 DOMAIN-CONTAINING PROTEIN"/>
    <property type="match status" value="1"/>
</dbReference>
<organism evidence="1 2">
    <name type="scientific">Fuerstiella marisgermanici</name>
    <dbReference type="NCBI Taxonomy" id="1891926"/>
    <lineage>
        <taxon>Bacteria</taxon>
        <taxon>Pseudomonadati</taxon>
        <taxon>Planctomycetota</taxon>
        <taxon>Planctomycetia</taxon>
        <taxon>Planctomycetales</taxon>
        <taxon>Planctomycetaceae</taxon>
        <taxon>Fuerstiella</taxon>
    </lineage>
</organism>
<dbReference type="OrthoDB" id="127333at2"/>
<accession>A0A1P8WQ56</accession>
<keyword evidence="2" id="KW-1185">Reference proteome</keyword>
<name>A0A1P8WQ56_9PLAN</name>
<dbReference type="Proteomes" id="UP000187735">
    <property type="component" value="Chromosome"/>
</dbReference>
<gene>
    <name evidence="1" type="ORF">Fuma_05861</name>
</gene>
<proteinExistence type="predicted"/>
<protein>
    <recommendedName>
        <fullName evidence="3">DUF1501 domain-containing protein</fullName>
    </recommendedName>
</protein>
<sequence>MRENSNKQLHRRDVLGMMAGLGLSLSLPGLSPKAAAARREERPKSLITLWMDGGMSQLETWDPHAGTPSGGEVKSIATSLPGLQISDFMPQMAEQMHDVTLIRSLTSLEGDHARGAAYVKTGYRLEPTLIYPSLGAIAAHQLRDPKAEIPQHVSLAGDNFFPRGGYLGNKWDAFRVFDPGRSLTNLKASVSDQRQRQRMKGLDVVSGQFTKARPTADRDTLHADTVRRALTMMSSEQLKAFELDDEPAVVKAAYGDTRFGRGCLVARRLVETGVRAIEVALSGFDTHVNNHAGQKTQADILDPAFAMLLTDLRERDLLDSTIVLCITEFGRTPGINPAGGRDHWPHWFSCVAAGGGFRSGLVVGETPAAVFDGKAKPKPKDPITIPQLYATIMKSMGIAWDDEIITPIGRPIRFADAEPEDRLLA</sequence>
<dbReference type="RefSeq" id="WP_077027246.1">
    <property type="nucleotide sequence ID" value="NZ_CP017641.1"/>
</dbReference>
<reference evidence="1 2" key="1">
    <citation type="journal article" date="2016" name="Front. Microbiol.">
        <title>Fuerstia marisgermanicae gen. nov., sp. nov., an Unusual Member of the Phylum Planctomycetes from the German Wadden Sea.</title>
        <authorList>
            <person name="Kohn T."/>
            <person name="Heuer A."/>
            <person name="Jogler M."/>
            <person name="Vollmers J."/>
            <person name="Boedeker C."/>
            <person name="Bunk B."/>
            <person name="Rast P."/>
            <person name="Borchert D."/>
            <person name="Glockner I."/>
            <person name="Freese H.M."/>
            <person name="Klenk H.P."/>
            <person name="Overmann J."/>
            <person name="Kaster A.K."/>
            <person name="Rohde M."/>
            <person name="Wiegand S."/>
            <person name="Jogler C."/>
        </authorList>
    </citation>
    <scope>NUCLEOTIDE SEQUENCE [LARGE SCALE GENOMIC DNA]</scope>
    <source>
        <strain evidence="1 2">NH11</strain>
    </source>
</reference>